<proteinExistence type="predicted"/>
<name>A0ABU5MWL3_9BACT</name>
<comment type="caution">
    <text evidence="1">The sequence shown here is derived from an EMBL/GenBank/DDBJ whole genome shotgun (WGS) entry which is preliminary data.</text>
</comment>
<dbReference type="Proteomes" id="UP001290861">
    <property type="component" value="Unassembled WGS sequence"/>
</dbReference>
<accession>A0ABU5MWL3</accession>
<gene>
    <name evidence="1" type="ORF">P9H32_08225</name>
</gene>
<dbReference type="RefSeq" id="WP_322608411.1">
    <property type="nucleotide sequence ID" value="NZ_JARVCO010000010.1"/>
</dbReference>
<evidence type="ECO:0000313" key="1">
    <source>
        <dbReference type="EMBL" id="MDZ8118613.1"/>
    </source>
</evidence>
<dbReference type="EMBL" id="JARVCO010000010">
    <property type="protein sequence ID" value="MDZ8118613.1"/>
    <property type="molecule type" value="Genomic_DNA"/>
</dbReference>
<reference evidence="1 2" key="1">
    <citation type="journal article" date="2024" name="Appl. Environ. Microbiol.">
        <title>Pontiella agarivorans sp. nov., a novel marine anaerobic bacterium capable of degrading macroalgal polysaccharides and fixing nitrogen.</title>
        <authorList>
            <person name="Liu N."/>
            <person name="Kivenson V."/>
            <person name="Peng X."/>
            <person name="Cui Z."/>
            <person name="Lankiewicz T.S."/>
            <person name="Gosselin K.M."/>
            <person name="English C.J."/>
            <person name="Blair E.M."/>
            <person name="O'Malley M.A."/>
            <person name="Valentine D.L."/>
        </authorList>
    </citation>
    <scope>NUCLEOTIDE SEQUENCE [LARGE SCALE GENOMIC DNA]</scope>
    <source>
        <strain evidence="1 2">NLcol2</strain>
    </source>
</reference>
<protein>
    <submittedName>
        <fullName evidence="1">Uncharacterized protein</fullName>
    </submittedName>
</protein>
<keyword evidence="2" id="KW-1185">Reference proteome</keyword>
<organism evidence="1 2">
    <name type="scientific">Pontiella agarivorans</name>
    <dbReference type="NCBI Taxonomy" id="3038953"/>
    <lineage>
        <taxon>Bacteria</taxon>
        <taxon>Pseudomonadati</taxon>
        <taxon>Kiritimatiellota</taxon>
        <taxon>Kiritimatiellia</taxon>
        <taxon>Kiritimatiellales</taxon>
        <taxon>Pontiellaceae</taxon>
        <taxon>Pontiella</taxon>
    </lineage>
</organism>
<sequence>MMKLVRSIVAVLTLGGLAFVGGTFYFGTQTVHSLLAESEELKTAISTLTHEDQIGFAKVVKQEERDGTLYTTLKFVETARDDMLNRVLEKEFEIEGDVVHFDALIVTFSDQAVLDGKKRSLYLWRRVYGETMNPSEGFDIATPGTHPERYADLLRNLKQSEQDIFWEAIWNLSNDPNALQAYGVKAIYGNAVYKRLRPGLIYVFKIGTDGQIYPETVLDM</sequence>
<evidence type="ECO:0000313" key="2">
    <source>
        <dbReference type="Proteomes" id="UP001290861"/>
    </source>
</evidence>